<evidence type="ECO:0000256" key="1">
    <source>
        <dbReference type="SAM" id="MobiDB-lite"/>
    </source>
</evidence>
<keyword evidence="3" id="KW-1185">Reference proteome</keyword>
<dbReference type="EMBL" id="JFFI01001811">
    <property type="protein sequence ID" value="KXH53936.1"/>
    <property type="molecule type" value="Genomic_DNA"/>
</dbReference>
<comment type="caution">
    <text evidence="2">The sequence shown here is derived from an EMBL/GenBank/DDBJ whole genome shotgun (WGS) entry which is preliminary data.</text>
</comment>
<feature type="compositionally biased region" description="Basic and acidic residues" evidence="1">
    <location>
        <begin position="175"/>
        <end position="201"/>
    </location>
</feature>
<proteinExistence type="predicted"/>
<gene>
    <name evidence="2" type="ORF">CSAL01_04035</name>
</gene>
<evidence type="ECO:0000313" key="3">
    <source>
        <dbReference type="Proteomes" id="UP000070121"/>
    </source>
</evidence>
<organism evidence="2 3">
    <name type="scientific">Colletotrichum salicis</name>
    <dbReference type="NCBI Taxonomy" id="1209931"/>
    <lineage>
        <taxon>Eukaryota</taxon>
        <taxon>Fungi</taxon>
        <taxon>Dikarya</taxon>
        <taxon>Ascomycota</taxon>
        <taxon>Pezizomycotina</taxon>
        <taxon>Sordariomycetes</taxon>
        <taxon>Hypocreomycetidae</taxon>
        <taxon>Glomerellales</taxon>
        <taxon>Glomerellaceae</taxon>
        <taxon>Colletotrichum</taxon>
        <taxon>Colletotrichum acutatum species complex</taxon>
    </lineage>
</organism>
<name>A0A135U0J4_9PEZI</name>
<dbReference type="Proteomes" id="UP000070121">
    <property type="component" value="Unassembled WGS sequence"/>
</dbReference>
<accession>A0A135U0J4</accession>
<sequence>MQGWIAEGKGTVTARIEKLFPMRKKRTAAGAKAVKWYLEHRSIFDEIPSNPTAETRKEDAVLQAILNGATPGERITGGVNATREAGVQIHLTEADVAARFEKGDHIAYLITRPHMAHEAIIFNPSDRATIDEKPPLEIKIIESTADGMCDYAANTYYEAERMKWEGNQGATGKRAGGDGEKGKAKAKAEAEAEAKAEKEELAQVESLVSSLNVDEVD</sequence>
<evidence type="ECO:0000313" key="2">
    <source>
        <dbReference type="EMBL" id="KXH53936.1"/>
    </source>
</evidence>
<feature type="region of interest" description="Disordered" evidence="1">
    <location>
        <begin position="167"/>
        <end position="217"/>
    </location>
</feature>
<reference evidence="2 3" key="1">
    <citation type="submission" date="2014-02" db="EMBL/GenBank/DDBJ databases">
        <title>The genome sequence of Colletotrichum salicis CBS 607.94.</title>
        <authorList>
            <person name="Baroncelli R."/>
            <person name="Thon M.R."/>
        </authorList>
    </citation>
    <scope>NUCLEOTIDE SEQUENCE [LARGE SCALE GENOMIC DNA]</scope>
    <source>
        <strain evidence="2 3">CBS 607.94</strain>
    </source>
</reference>
<dbReference type="OrthoDB" id="4844216at2759"/>
<feature type="compositionally biased region" description="Polar residues" evidence="1">
    <location>
        <begin position="206"/>
        <end position="217"/>
    </location>
</feature>
<dbReference type="AlphaFoldDB" id="A0A135U0J4"/>
<protein>
    <submittedName>
        <fullName evidence="2">Uncharacterized protein</fullName>
    </submittedName>
</protein>